<evidence type="ECO:0000313" key="4">
    <source>
        <dbReference type="Proteomes" id="UP000064893"/>
    </source>
</evidence>
<dbReference type="AlphaFoldDB" id="A0A0S2I3Q2"/>
<dbReference type="InterPro" id="IPR026444">
    <property type="entry name" value="Secre_tail"/>
</dbReference>
<reference evidence="3 4" key="1">
    <citation type="submission" date="2015-11" db="EMBL/GenBank/DDBJ databases">
        <title>Description and complete genome sequence of a novel strain predominating in hypersaline microbial mats and representing a new family of the Bacteriodetes phylum.</title>
        <authorList>
            <person name="Spring S."/>
            <person name="Bunk B."/>
            <person name="Sproer C."/>
            <person name="Klenk H.-P."/>
        </authorList>
    </citation>
    <scope>NUCLEOTIDE SEQUENCE [LARGE SCALE GENOMIC DNA]</scope>
    <source>
        <strain evidence="3 4">L21-Spi-D4</strain>
    </source>
</reference>
<dbReference type="RefSeq" id="WP_057954325.1">
    <property type="nucleotide sequence ID" value="NZ_CP013118.1"/>
</dbReference>
<proteinExistence type="predicted"/>
<gene>
    <name evidence="3" type="ORF">L21SP5_03377</name>
</gene>
<evidence type="ECO:0000259" key="2">
    <source>
        <dbReference type="Pfam" id="PF18962"/>
    </source>
</evidence>
<sequence precursor="true">MKKTLLLILIVGGLIHASAQDYYPFDTANISWTEREILGEPPETTYYHYFVEGDTVIDEQNYYKIYKDQDSAYSYMGAFREENRIVYYRGMDYWMFEPDSTVVLYDFTKDVGDTAYTGPHEVPHVIEAIDSVLVDGAYHKRYSTNWNHQWIEGVGSLAGFLYPITEVPIETWQLWMSCFKKNGEVIYLHPEFSDCTTMVGLPEDEPQGKARVYPNPVTSGEMMHISAPRHIVRYQVMDISGRIIEQEKGNKSKQLTISTPFFSEGVYVIRLSTENREYVQKFLVKRKN</sequence>
<dbReference type="OrthoDB" id="9791820at2"/>
<dbReference type="Pfam" id="PF18962">
    <property type="entry name" value="Por_Secre_tail"/>
    <property type="match status" value="1"/>
</dbReference>
<feature type="signal peptide" evidence="1">
    <location>
        <begin position="1"/>
        <end position="19"/>
    </location>
</feature>
<feature type="chain" id="PRO_5006599478" description="Secretion system C-terminal sorting domain-containing protein" evidence="1">
    <location>
        <begin position="20"/>
        <end position="288"/>
    </location>
</feature>
<evidence type="ECO:0000313" key="3">
    <source>
        <dbReference type="EMBL" id="ALO16990.1"/>
    </source>
</evidence>
<accession>A0A0S2I3Q2</accession>
<keyword evidence="1" id="KW-0732">Signal</keyword>
<organism evidence="3 4">
    <name type="scientific">Salinivirga cyanobacteriivorans</name>
    <dbReference type="NCBI Taxonomy" id="1307839"/>
    <lineage>
        <taxon>Bacteria</taxon>
        <taxon>Pseudomonadati</taxon>
        <taxon>Bacteroidota</taxon>
        <taxon>Bacteroidia</taxon>
        <taxon>Bacteroidales</taxon>
        <taxon>Salinivirgaceae</taxon>
        <taxon>Salinivirga</taxon>
    </lineage>
</organism>
<keyword evidence="4" id="KW-1185">Reference proteome</keyword>
<feature type="domain" description="Secretion system C-terminal sorting" evidence="2">
    <location>
        <begin position="212"/>
        <end position="284"/>
    </location>
</feature>
<dbReference type="NCBIfam" id="TIGR04183">
    <property type="entry name" value="Por_Secre_tail"/>
    <property type="match status" value="1"/>
</dbReference>
<protein>
    <recommendedName>
        <fullName evidence="2">Secretion system C-terminal sorting domain-containing protein</fullName>
    </recommendedName>
</protein>
<dbReference type="Proteomes" id="UP000064893">
    <property type="component" value="Chromosome"/>
</dbReference>
<dbReference type="EMBL" id="CP013118">
    <property type="protein sequence ID" value="ALO16990.1"/>
    <property type="molecule type" value="Genomic_DNA"/>
</dbReference>
<dbReference type="KEGG" id="blq:L21SP5_03377"/>
<evidence type="ECO:0000256" key="1">
    <source>
        <dbReference type="SAM" id="SignalP"/>
    </source>
</evidence>
<name>A0A0S2I3Q2_9BACT</name>